<feature type="compositionally biased region" description="Polar residues" evidence="3">
    <location>
        <begin position="612"/>
        <end position="650"/>
    </location>
</feature>
<dbReference type="PANTHER" id="PTHR24198">
    <property type="entry name" value="ANKYRIN REPEAT AND PROTEIN KINASE DOMAIN-CONTAINING PROTEIN"/>
    <property type="match status" value="1"/>
</dbReference>
<evidence type="ECO:0000313" key="4">
    <source>
        <dbReference type="EMBL" id="GAX15696.1"/>
    </source>
</evidence>
<feature type="region of interest" description="Disordered" evidence="3">
    <location>
        <begin position="180"/>
        <end position="270"/>
    </location>
</feature>
<feature type="compositionally biased region" description="Low complexity" evidence="3">
    <location>
        <begin position="242"/>
        <end position="268"/>
    </location>
</feature>
<feature type="compositionally biased region" description="Basic and acidic residues" evidence="3">
    <location>
        <begin position="288"/>
        <end position="307"/>
    </location>
</feature>
<evidence type="ECO:0000313" key="5">
    <source>
        <dbReference type="Proteomes" id="UP000198406"/>
    </source>
</evidence>
<dbReference type="SUPFAM" id="SSF48403">
    <property type="entry name" value="Ankyrin repeat"/>
    <property type="match status" value="1"/>
</dbReference>
<dbReference type="Pfam" id="PF12796">
    <property type="entry name" value="Ank_2"/>
    <property type="match status" value="1"/>
</dbReference>
<dbReference type="Gene3D" id="1.25.40.20">
    <property type="entry name" value="Ankyrin repeat-containing domain"/>
    <property type="match status" value="2"/>
</dbReference>
<keyword evidence="2" id="KW-0040">ANK repeat</keyword>
<dbReference type="OrthoDB" id="20872at2759"/>
<dbReference type="EMBL" id="BDSP01000095">
    <property type="protein sequence ID" value="GAX15696.1"/>
    <property type="molecule type" value="Genomic_DNA"/>
</dbReference>
<feature type="compositionally biased region" description="Polar residues" evidence="3">
    <location>
        <begin position="330"/>
        <end position="340"/>
    </location>
</feature>
<gene>
    <name evidence="4" type="ORF">FisN_3Hh170</name>
</gene>
<evidence type="ECO:0000256" key="2">
    <source>
        <dbReference type="ARBA" id="ARBA00023043"/>
    </source>
</evidence>
<keyword evidence="1" id="KW-0677">Repeat</keyword>
<evidence type="ECO:0000256" key="3">
    <source>
        <dbReference type="SAM" id="MobiDB-lite"/>
    </source>
</evidence>
<feature type="region of interest" description="Disordered" evidence="3">
    <location>
        <begin position="593"/>
        <end position="695"/>
    </location>
</feature>
<protein>
    <submittedName>
        <fullName evidence="4">Uncharacterized protein</fullName>
    </submittedName>
</protein>
<proteinExistence type="predicted"/>
<evidence type="ECO:0000256" key="1">
    <source>
        <dbReference type="ARBA" id="ARBA00022737"/>
    </source>
</evidence>
<name>A0A1Z5JP65_FISSO</name>
<dbReference type="PANTHER" id="PTHR24198:SF165">
    <property type="entry name" value="ANKYRIN REPEAT-CONTAINING PROTEIN-RELATED"/>
    <property type="match status" value="1"/>
</dbReference>
<dbReference type="Proteomes" id="UP000198406">
    <property type="component" value="Unassembled WGS sequence"/>
</dbReference>
<dbReference type="AlphaFoldDB" id="A0A1Z5JP65"/>
<dbReference type="SMART" id="SM00248">
    <property type="entry name" value="ANK"/>
    <property type="match status" value="2"/>
</dbReference>
<feature type="region of interest" description="Disordered" evidence="3">
    <location>
        <begin position="380"/>
        <end position="411"/>
    </location>
</feature>
<sequence length="695" mass="72646">MFSWATSHLEKLASTVAPQPTDPPGRFIYACKNGDEQGAIALLAELAGVEYSVDTQKGQTPLHFACLYSMSTLMEQILSMLLQRQIDGLSVMDVEGNTALHFASMSKKPNALDMVKILVTKYGASVLAKNSQGQTAYDVASIPSLRQYLLPLQLQEETRIALNNGGVGLIPGMDLGGLKVANSHLPPPPTVPGSFPLQEQQFTSPTGVTQQQSQDPAFTPTDTATSFSSHYLPPPPVMTSLASSTSPDSGAPPSGSSAGSIPAAPSSANRDYSLRGYSSAAIDIKTSDGRRVLKPDGFHSSSSDKRLQQKYGHQSGNRYANLPPPPRSGEQVTPPVTSPASGGVSGAPLSANSNPFAGGRQQLVGVRPSTRYVAVDHVTGQPAPPAISGHPTPYTTPVAANHPVPSFSTFQPTQFAGSQQQVNAPVPMVPQPAPIAPITSSPAPAFQPPPQLIQVSNTPATAAGLFATPSPVRQLGQPDQNIFSPQQTMDQTPSATLTTPGAYKVSPAPRSGESPFLTASPTRASKMFSAPPENLQTLAIETPQETQQSVTAVKAEVTPATSVDDAAAMFASAATLSDSSTVPIAAEPSPVVTTHLEATSTSKGSPFAQALRDSSTASDLFASPPSNVTEESPQTETVTATRDEQSQAPPQATEEDEVLDEIPLSPTKTSTMQPENGKDGLYQAIGMPPPPILRK</sequence>
<feature type="compositionally biased region" description="Polar residues" evidence="3">
    <location>
        <begin position="197"/>
        <end position="229"/>
    </location>
</feature>
<dbReference type="InParanoid" id="A0A1Z5JP65"/>
<dbReference type="InterPro" id="IPR036770">
    <property type="entry name" value="Ankyrin_rpt-contain_sf"/>
</dbReference>
<comment type="caution">
    <text evidence="4">The sequence shown here is derived from an EMBL/GenBank/DDBJ whole genome shotgun (WGS) entry which is preliminary data.</text>
</comment>
<dbReference type="InterPro" id="IPR002110">
    <property type="entry name" value="Ankyrin_rpt"/>
</dbReference>
<accession>A0A1Z5JP65</accession>
<keyword evidence="5" id="KW-1185">Reference proteome</keyword>
<reference evidence="4 5" key="1">
    <citation type="journal article" date="2015" name="Plant Cell">
        <title>Oil accumulation by the oleaginous diatom Fistulifera solaris as revealed by the genome and transcriptome.</title>
        <authorList>
            <person name="Tanaka T."/>
            <person name="Maeda Y."/>
            <person name="Veluchamy A."/>
            <person name="Tanaka M."/>
            <person name="Abida H."/>
            <person name="Marechal E."/>
            <person name="Bowler C."/>
            <person name="Muto M."/>
            <person name="Sunaga Y."/>
            <person name="Tanaka M."/>
            <person name="Yoshino T."/>
            <person name="Taniguchi T."/>
            <person name="Fukuda Y."/>
            <person name="Nemoto M."/>
            <person name="Matsumoto M."/>
            <person name="Wong P.S."/>
            <person name="Aburatani S."/>
            <person name="Fujibuchi W."/>
        </authorList>
    </citation>
    <scope>NUCLEOTIDE SEQUENCE [LARGE SCALE GENOMIC DNA]</scope>
    <source>
        <strain evidence="4 5">JPCC DA0580</strain>
    </source>
</reference>
<organism evidence="4 5">
    <name type="scientific">Fistulifera solaris</name>
    <name type="common">Oleaginous diatom</name>
    <dbReference type="NCBI Taxonomy" id="1519565"/>
    <lineage>
        <taxon>Eukaryota</taxon>
        <taxon>Sar</taxon>
        <taxon>Stramenopiles</taxon>
        <taxon>Ochrophyta</taxon>
        <taxon>Bacillariophyta</taxon>
        <taxon>Bacillariophyceae</taxon>
        <taxon>Bacillariophycidae</taxon>
        <taxon>Naviculales</taxon>
        <taxon>Naviculaceae</taxon>
        <taxon>Fistulifera</taxon>
    </lineage>
</organism>
<feature type="region of interest" description="Disordered" evidence="3">
    <location>
        <begin position="288"/>
        <end position="363"/>
    </location>
</feature>